<dbReference type="Pfam" id="PF00001">
    <property type="entry name" value="7tm_1"/>
    <property type="match status" value="1"/>
</dbReference>
<dbReference type="PROSITE" id="PS00237">
    <property type="entry name" value="G_PROTEIN_RECEP_F1_1"/>
    <property type="match status" value="1"/>
</dbReference>
<feature type="domain" description="G-protein coupled receptors family 1 profile" evidence="14">
    <location>
        <begin position="43"/>
        <end position="295"/>
    </location>
</feature>
<dbReference type="FunFam" id="1.20.1070.10:FF:000065">
    <property type="entry name" value="G-protein coupled receptor 4"/>
    <property type="match status" value="1"/>
</dbReference>
<evidence type="ECO:0000256" key="4">
    <source>
        <dbReference type="ARBA" id="ARBA00022692"/>
    </source>
</evidence>
<evidence type="ECO:0000256" key="3">
    <source>
        <dbReference type="ARBA" id="ARBA00022475"/>
    </source>
</evidence>
<dbReference type="InterPro" id="IPR017452">
    <property type="entry name" value="GPCR_Rhodpsn_7TM"/>
</dbReference>
<dbReference type="InterPro" id="IPR000276">
    <property type="entry name" value="GPCR_Rhodpsn"/>
</dbReference>
<keyword evidence="3" id="KW-1003">Cell membrane</keyword>
<dbReference type="PRINTS" id="PR01157">
    <property type="entry name" value="P2YPURNOCPTR"/>
</dbReference>
<organism evidence="15 16">
    <name type="scientific">Tachysurus vachellii</name>
    <name type="common">Darkbarbel catfish</name>
    <name type="synonym">Pelteobagrus vachellii</name>
    <dbReference type="NCBI Taxonomy" id="175792"/>
    <lineage>
        <taxon>Eukaryota</taxon>
        <taxon>Metazoa</taxon>
        <taxon>Chordata</taxon>
        <taxon>Craniata</taxon>
        <taxon>Vertebrata</taxon>
        <taxon>Euteleostomi</taxon>
        <taxon>Actinopterygii</taxon>
        <taxon>Neopterygii</taxon>
        <taxon>Teleostei</taxon>
        <taxon>Ostariophysi</taxon>
        <taxon>Siluriformes</taxon>
        <taxon>Bagridae</taxon>
        <taxon>Tachysurus</taxon>
    </lineage>
</organism>
<evidence type="ECO:0000256" key="7">
    <source>
        <dbReference type="ARBA" id="ARBA00023136"/>
    </source>
</evidence>
<keyword evidence="5 13" id="KW-1133">Transmembrane helix</keyword>
<evidence type="ECO:0000256" key="12">
    <source>
        <dbReference type="RuleBase" id="RU000688"/>
    </source>
</evidence>
<keyword evidence="11 12" id="KW-0807">Transducer</keyword>
<dbReference type="Proteomes" id="UP001187315">
    <property type="component" value="Unassembled WGS sequence"/>
</dbReference>
<comment type="similarity">
    <text evidence="2 12">Belongs to the G-protein coupled receptor 1 family.</text>
</comment>
<name>A0AA88SP57_TACVA</name>
<dbReference type="PRINTS" id="PR00237">
    <property type="entry name" value="GPCRRHODOPSN"/>
</dbReference>
<evidence type="ECO:0000256" key="8">
    <source>
        <dbReference type="ARBA" id="ARBA00023157"/>
    </source>
</evidence>
<evidence type="ECO:0000256" key="6">
    <source>
        <dbReference type="ARBA" id="ARBA00023040"/>
    </source>
</evidence>
<reference evidence="15" key="1">
    <citation type="submission" date="2023-08" db="EMBL/GenBank/DDBJ databases">
        <title>Pelteobagrus vachellii genome.</title>
        <authorList>
            <person name="Liu H."/>
        </authorList>
    </citation>
    <scope>NUCLEOTIDE SEQUENCE</scope>
    <source>
        <strain evidence="15">PRFRI_2022a</strain>
        <tissue evidence="15">Muscle</tissue>
    </source>
</reference>
<feature type="transmembrane region" description="Helical" evidence="13">
    <location>
        <begin position="233"/>
        <end position="257"/>
    </location>
</feature>
<dbReference type="GO" id="GO:0000082">
    <property type="term" value="P:G1/S transition of mitotic cell cycle"/>
    <property type="evidence" value="ECO:0007669"/>
    <property type="project" value="TreeGrafter"/>
</dbReference>
<evidence type="ECO:0000256" key="9">
    <source>
        <dbReference type="ARBA" id="ARBA00023170"/>
    </source>
</evidence>
<dbReference type="PROSITE" id="PS50262">
    <property type="entry name" value="G_PROTEIN_RECEP_F1_2"/>
    <property type="match status" value="1"/>
</dbReference>
<evidence type="ECO:0000256" key="2">
    <source>
        <dbReference type="ARBA" id="ARBA00010663"/>
    </source>
</evidence>
<dbReference type="AlphaFoldDB" id="A0AA88SP57"/>
<evidence type="ECO:0000313" key="15">
    <source>
        <dbReference type="EMBL" id="KAK2843347.1"/>
    </source>
</evidence>
<comment type="subcellular location">
    <subcellularLocation>
        <location evidence="1">Cell membrane</location>
        <topology evidence="1">Multi-pass membrane protein</topology>
    </subcellularLocation>
</comment>
<keyword evidence="6 12" id="KW-0297">G-protein coupled receptor</keyword>
<gene>
    <name evidence="15" type="ORF">Q7C36_011562</name>
</gene>
<evidence type="ECO:0000256" key="5">
    <source>
        <dbReference type="ARBA" id="ARBA00022989"/>
    </source>
</evidence>
<evidence type="ECO:0000259" key="14">
    <source>
        <dbReference type="PROSITE" id="PS50262"/>
    </source>
</evidence>
<keyword evidence="10" id="KW-0325">Glycoprotein</keyword>
<protein>
    <recommendedName>
        <fullName evidence="14">G-protein coupled receptors family 1 profile domain-containing protein</fullName>
    </recommendedName>
</protein>
<dbReference type="SUPFAM" id="SSF81321">
    <property type="entry name" value="Family A G protein-coupled receptor-like"/>
    <property type="match status" value="1"/>
</dbReference>
<sequence length="356" mass="40173">MGSTNGTSVNSLNSSLICNFPYENDRLPLLILYGIVLIVGVPTNLVTIYLTFLEVQRKNVLGIYLLSLSVCDLLYLGTLPAWAIYIHHGHRWYLGSLACKITCYMFFNNMYVSIFLLCCVSVDRYIAVVYSLKSRGLRQMKWAVIVILVIVVVVALCHMPVFTMEEGDTESKEEKRCFEPGQYTSTVTAFNYTRFVIGFFIPLCILLVTNRAILSMVQASDGLGSEQKFKIRYLLWAVILFFLVCFAPYHIILLLRAVSFHFSDKTCNFDTLLYSPYTISLGLSTLNSAMNPILYVLTSDNIRNEICRSKFCMCSGFFSRQETRPVLSANTGERSDNCPGLKTSEGSQKGVCLIKL</sequence>
<proteinExistence type="inferred from homology"/>
<dbReference type="GO" id="GO:0010972">
    <property type="term" value="P:negative regulation of G2/M transition of mitotic cell cycle"/>
    <property type="evidence" value="ECO:0007669"/>
    <property type="project" value="TreeGrafter"/>
</dbReference>
<evidence type="ECO:0000256" key="11">
    <source>
        <dbReference type="ARBA" id="ARBA00023224"/>
    </source>
</evidence>
<evidence type="ECO:0000256" key="13">
    <source>
        <dbReference type="SAM" id="Phobius"/>
    </source>
</evidence>
<accession>A0AA88SP57</accession>
<comment type="caution">
    <text evidence="15">The sequence shown here is derived from an EMBL/GenBank/DDBJ whole genome shotgun (WGS) entry which is preliminary data.</text>
</comment>
<dbReference type="EMBL" id="JAVHJS010000011">
    <property type="protein sequence ID" value="KAK2843347.1"/>
    <property type="molecule type" value="Genomic_DNA"/>
</dbReference>
<keyword evidence="8" id="KW-1015">Disulfide bond</keyword>
<evidence type="ECO:0000256" key="10">
    <source>
        <dbReference type="ARBA" id="ARBA00023180"/>
    </source>
</evidence>
<keyword evidence="7 13" id="KW-0472">Membrane</keyword>
<feature type="transmembrane region" description="Helical" evidence="13">
    <location>
        <begin position="30"/>
        <end position="52"/>
    </location>
</feature>
<dbReference type="GO" id="GO:0004930">
    <property type="term" value="F:G protein-coupled receptor activity"/>
    <property type="evidence" value="ECO:0007669"/>
    <property type="project" value="UniProtKB-KW"/>
</dbReference>
<dbReference type="GO" id="GO:0005886">
    <property type="term" value="C:plasma membrane"/>
    <property type="evidence" value="ECO:0007669"/>
    <property type="project" value="UniProtKB-SubCell"/>
</dbReference>
<dbReference type="Gene3D" id="1.20.1070.10">
    <property type="entry name" value="Rhodopsin 7-helix transmembrane proteins"/>
    <property type="match status" value="1"/>
</dbReference>
<keyword evidence="9 12" id="KW-0675">Receptor</keyword>
<evidence type="ECO:0000256" key="1">
    <source>
        <dbReference type="ARBA" id="ARBA00004651"/>
    </source>
</evidence>
<keyword evidence="16" id="KW-1185">Reference proteome</keyword>
<feature type="transmembrane region" description="Helical" evidence="13">
    <location>
        <begin position="277"/>
        <end position="298"/>
    </location>
</feature>
<feature type="transmembrane region" description="Helical" evidence="13">
    <location>
        <begin position="192"/>
        <end position="213"/>
    </location>
</feature>
<feature type="transmembrane region" description="Helical" evidence="13">
    <location>
        <begin position="106"/>
        <end position="130"/>
    </location>
</feature>
<dbReference type="PANTHER" id="PTHR24234">
    <property type="entry name" value="LYSOPHOSPHATIDIC ACID RECEPTOR 5/SPHINGOSYLPHOSPHORYLCHOLINE RECEPTOR"/>
    <property type="match status" value="1"/>
</dbReference>
<evidence type="ECO:0000313" key="16">
    <source>
        <dbReference type="Proteomes" id="UP001187315"/>
    </source>
</evidence>
<keyword evidence="4 12" id="KW-0812">Transmembrane</keyword>
<feature type="transmembrane region" description="Helical" evidence="13">
    <location>
        <begin position="64"/>
        <end position="86"/>
    </location>
</feature>
<feature type="transmembrane region" description="Helical" evidence="13">
    <location>
        <begin position="142"/>
        <end position="162"/>
    </location>
</feature>
<dbReference type="PANTHER" id="PTHR24234:SF7">
    <property type="entry name" value="G-PROTEIN COUPLED RECEPTOR 132-RELATED"/>
    <property type="match status" value="1"/>
</dbReference>